<keyword evidence="3" id="KW-0614">Plasmid</keyword>
<dbReference type="InterPro" id="IPR050564">
    <property type="entry name" value="F420-G6PD/mer"/>
</dbReference>
<geneLocation type="plasmid" evidence="4">
    <name>pnve414</name>
</geneLocation>
<dbReference type="Pfam" id="PF00296">
    <property type="entry name" value="Bac_luciferase"/>
    <property type="match status" value="1"/>
</dbReference>
<dbReference type="PANTHER" id="PTHR43244">
    <property type="match status" value="1"/>
</dbReference>
<evidence type="ECO:0000259" key="2">
    <source>
        <dbReference type="Pfam" id="PF00296"/>
    </source>
</evidence>
<dbReference type="SUPFAM" id="SSF51679">
    <property type="entry name" value="Bacterial luciferase-like"/>
    <property type="match status" value="1"/>
</dbReference>
<keyword evidence="1" id="KW-0560">Oxidoreductase</keyword>
<dbReference type="InterPro" id="IPR011251">
    <property type="entry name" value="Luciferase-like_dom"/>
</dbReference>
<gene>
    <name evidence="3" type="ORF">FEJ81_22655</name>
</gene>
<sequence>MTERTGVLFSTRDDLELVRTAEELGFESVWAAEGQGETAFGKLERWATVTDEIGLATGIVNPFSRTPAATAQAIATLDAHSGGRAILGLGVAHPGVVEGFHGVDFDRPLARLAEYVELVRRYLAGDPGAFDGDFFAPDRTAFWDAFDPVRSEIPIYNAALGPGNVRLTGELADGWLPNLYPEARFETALEWLETGADRAGRAVDDIDVAMYVLVSVADDPERARAAAAEHVATYFRDIPGYYDRVAAEAGFEPMIDAIRAAPTTEAAAAAVEDEFLDHVAVVGDEAAVRERLTALRDAGVDLPIVRAPIGVDRAADERLLRATRPL</sequence>
<evidence type="ECO:0000313" key="4">
    <source>
        <dbReference type="Proteomes" id="UP000302218"/>
    </source>
</evidence>
<protein>
    <submittedName>
        <fullName evidence="3">LLM class flavin-dependent oxidoreductase</fullName>
    </submittedName>
</protein>
<dbReference type="AlphaFoldDB" id="A0A4P8WPC4"/>
<dbReference type="GeneID" id="40268137"/>
<dbReference type="CDD" id="cd01097">
    <property type="entry name" value="Tetrahydromethanopterin_reductase"/>
    <property type="match status" value="1"/>
</dbReference>
<reference evidence="4" key="1">
    <citation type="submission" date="2019-05" db="EMBL/GenBank/DDBJ databases">
        <title>Genome sequence and methylation pattern of the halophilic Archaeon Natrinema versiforme BOL5-4.</title>
        <authorList>
            <person name="DasSarma P."/>
            <person name="Anton B.P."/>
            <person name="DasSarma S.L."/>
            <person name="Martinez F.L."/>
            <person name="Guzman D."/>
            <person name="Roberts R.J."/>
            <person name="DasSarma S."/>
        </authorList>
    </citation>
    <scope>NUCLEOTIDE SEQUENCE [LARGE SCALE GENOMIC DNA]</scope>
    <source>
        <strain evidence="4">BOL5-4</strain>
        <plasmid evidence="4">pnve414</plasmid>
    </source>
</reference>
<evidence type="ECO:0000256" key="1">
    <source>
        <dbReference type="ARBA" id="ARBA00023002"/>
    </source>
</evidence>
<dbReference type="PANTHER" id="PTHR43244:SF1">
    <property type="entry name" value="5,10-METHYLENETETRAHYDROMETHANOPTERIN REDUCTASE"/>
    <property type="match status" value="1"/>
</dbReference>
<evidence type="ECO:0000313" key="3">
    <source>
        <dbReference type="EMBL" id="QCS45062.1"/>
    </source>
</evidence>
<dbReference type="InterPro" id="IPR036661">
    <property type="entry name" value="Luciferase-like_sf"/>
</dbReference>
<dbReference type="RefSeq" id="WP_138247449.1">
    <property type="nucleotide sequence ID" value="NZ_CP040332.1"/>
</dbReference>
<feature type="domain" description="Luciferase-like" evidence="2">
    <location>
        <begin position="10"/>
        <end position="301"/>
    </location>
</feature>
<dbReference type="KEGG" id="nvr:FEJ81_22655"/>
<dbReference type="GO" id="GO:0016705">
    <property type="term" value="F:oxidoreductase activity, acting on paired donors, with incorporation or reduction of molecular oxygen"/>
    <property type="evidence" value="ECO:0007669"/>
    <property type="project" value="InterPro"/>
</dbReference>
<dbReference type="Proteomes" id="UP000302218">
    <property type="component" value="Plasmid pNVE414"/>
</dbReference>
<dbReference type="EMBL" id="CP040332">
    <property type="protein sequence ID" value="QCS45062.1"/>
    <property type="molecule type" value="Genomic_DNA"/>
</dbReference>
<organism evidence="3 4">
    <name type="scientific">Natrinema versiforme</name>
    <dbReference type="NCBI Taxonomy" id="88724"/>
    <lineage>
        <taxon>Archaea</taxon>
        <taxon>Methanobacteriati</taxon>
        <taxon>Methanobacteriota</taxon>
        <taxon>Stenosarchaea group</taxon>
        <taxon>Halobacteria</taxon>
        <taxon>Halobacteriales</taxon>
        <taxon>Natrialbaceae</taxon>
        <taxon>Natrinema</taxon>
    </lineage>
</organism>
<dbReference type="Gene3D" id="3.20.20.30">
    <property type="entry name" value="Luciferase-like domain"/>
    <property type="match status" value="1"/>
</dbReference>
<accession>A0A4P8WPC4</accession>
<dbReference type="OrthoDB" id="167712at2157"/>
<name>A0A4P8WPC4_9EURY</name>
<proteinExistence type="predicted"/>